<dbReference type="EMBL" id="JBEZFP010000264">
    <property type="protein sequence ID" value="MEU8140200.1"/>
    <property type="molecule type" value="Genomic_DNA"/>
</dbReference>
<feature type="region of interest" description="Disordered" evidence="1">
    <location>
        <begin position="38"/>
        <end position="108"/>
    </location>
</feature>
<evidence type="ECO:0008006" key="5">
    <source>
        <dbReference type="Google" id="ProtNLM"/>
    </source>
</evidence>
<keyword evidence="2" id="KW-0812">Transmembrane</keyword>
<evidence type="ECO:0000256" key="2">
    <source>
        <dbReference type="SAM" id="Phobius"/>
    </source>
</evidence>
<keyword evidence="4" id="KW-1185">Reference proteome</keyword>
<name>A0ABV3DWS7_9ACTN</name>
<dbReference type="Proteomes" id="UP001551482">
    <property type="component" value="Unassembled WGS sequence"/>
</dbReference>
<dbReference type="RefSeq" id="WP_358365140.1">
    <property type="nucleotide sequence ID" value="NZ_JBEZFP010000264.1"/>
</dbReference>
<sequence>MSGPALSRRERLILRDIERDLLDDEEFVLRMSDLMRAVPPAGEHPVDERTAAEPPPVGTLPDQTVPDRAPPPAGHPRERPPRRTRLRRTRPPGASPHGDAPPRARSRRTRFREAVRDHGLLLLVPVCAALAAVTFGGAPVYFAAVFAVVLVATVAVGASRYRHRRRRRS</sequence>
<keyword evidence="2" id="KW-0472">Membrane</keyword>
<keyword evidence="2" id="KW-1133">Transmembrane helix</keyword>
<evidence type="ECO:0000256" key="1">
    <source>
        <dbReference type="SAM" id="MobiDB-lite"/>
    </source>
</evidence>
<evidence type="ECO:0000313" key="4">
    <source>
        <dbReference type="Proteomes" id="UP001551482"/>
    </source>
</evidence>
<feature type="transmembrane region" description="Helical" evidence="2">
    <location>
        <begin position="141"/>
        <end position="161"/>
    </location>
</feature>
<evidence type="ECO:0000313" key="3">
    <source>
        <dbReference type="EMBL" id="MEU8140200.1"/>
    </source>
</evidence>
<feature type="transmembrane region" description="Helical" evidence="2">
    <location>
        <begin position="115"/>
        <end position="135"/>
    </location>
</feature>
<proteinExistence type="predicted"/>
<organism evidence="3 4">
    <name type="scientific">Streptodolium elevatio</name>
    <dbReference type="NCBI Taxonomy" id="3157996"/>
    <lineage>
        <taxon>Bacteria</taxon>
        <taxon>Bacillati</taxon>
        <taxon>Actinomycetota</taxon>
        <taxon>Actinomycetes</taxon>
        <taxon>Kitasatosporales</taxon>
        <taxon>Streptomycetaceae</taxon>
        <taxon>Streptodolium</taxon>
    </lineage>
</organism>
<accession>A0ABV3DWS7</accession>
<comment type="caution">
    <text evidence="3">The sequence shown here is derived from an EMBL/GenBank/DDBJ whole genome shotgun (WGS) entry which is preliminary data.</text>
</comment>
<reference evidence="3 4" key="1">
    <citation type="submission" date="2024-06" db="EMBL/GenBank/DDBJ databases">
        <title>The Natural Products Discovery Center: Release of the First 8490 Sequenced Strains for Exploring Actinobacteria Biosynthetic Diversity.</title>
        <authorList>
            <person name="Kalkreuter E."/>
            <person name="Kautsar S.A."/>
            <person name="Yang D."/>
            <person name="Bader C.D."/>
            <person name="Teijaro C.N."/>
            <person name="Fluegel L."/>
            <person name="Davis C.M."/>
            <person name="Simpson J.R."/>
            <person name="Lauterbach L."/>
            <person name="Steele A.D."/>
            <person name="Gui C."/>
            <person name="Meng S."/>
            <person name="Li G."/>
            <person name="Viehrig K."/>
            <person name="Ye F."/>
            <person name="Su P."/>
            <person name="Kiefer A.F."/>
            <person name="Nichols A."/>
            <person name="Cepeda A.J."/>
            <person name="Yan W."/>
            <person name="Fan B."/>
            <person name="Jiang Y."/>
            <person name="Adhikari A."/>
            <person name="Zheng C.-J."/>
            <person name="Schuster L."/>
            <person name="Cowan T.M."/>
            <person name="Smanski M.J."/>
            <person name="Chevrette M.G."/>
            <person name="De Carvalho L.P.S."/>
            <person name="Shen B."/>
        </authorList>
    </citation>
    <scope>NUCLEOTIDE SEQUENCE [LARGE SCALE GENOMIC DNA]</scope>
    <source>
        <strain evidence="3 4">NPDC048946</strain>
    </source>
</reference>
<protein>
    <recommendedName>
        <fullName evidence="5">DUF1707 domain-containing protein</fullName>
    </recommendedName>
</protein>
<gene>
    <name evidence="3" type="ORF">AB0C36_42800</name>
</gene>